<feature type="domain" description="FtsX extracellular" evidence="13">
    <location>
        <begin position="58"/>
        <end position="147"/>
    </location>
</feature>
<dbReference type="PIRSF" id="PIRSF003097">
    <property type="entry name" value="FtsX"/>
    <property type="match status" value="1"/>
</dbReference>
<dbReference type="Proteomes" id="UP000290567">
    <property type="component" value="Unassembled WGS sequence"/>
</dbReference>
<evidence type="ECO:0000256" key="2">
    <source>
        <dbReference type="ARBA" id="ARBA00007379"/>
    </source>
</evidence>
<evidence type="ECO:0000256" key="8">
    <source>
        <dbReference type="ARBA" id="ARBA00023136"/>
    </source>
</evidence>
<feature type="domain" description="ABC3 transporter permease C-terminal" evidence="12">
    <location>
        <begin position="173"/>
        <end position="294"/>
    </location>
</feature>
<accession>A0A4P5P6N2</accession>
<evidence type="ECO:0000313" key="15">
    <source>
        <dbReference type="Proteomes" id="UP000290567"/>
    </source>
</evidence>
<comment type="caution">
    <text evidence="14">The sequence shown here is derived from an EMBL/GenBank/DDBJ whole genome shotgun (WGS) entry which is preliminary data.</text>
</comment>
<dbReference type="AlphaFoldDB" id="A0A4P5P6N2"/>
<name>A0A4P5P6N2_9ENTE</name>
<sequence>MIRNFFRHLLESIKSLKRNGWMTLASVSAVTITLTLAGVFLAIIMNATKLAQDVEGNVDVTVFVDIGTEEKELKELKTELADLRHVDKVQFSSKEDQLKKIQAALGDAWNLFEGDNNPLYDVYIVSATESRYIKQVADQATELASVNRADYGGNSADRIIKISSVVRTWGLAAAALLIFVAIFLISNTIRITILSRKREIQIMRLVGAKNGYIRGPFFLEGGWIGLIGAIVPILIVTFGYQRIYELAAPYLLQSNLNLLSPENLVWKLDVFMAVGGYLIGSLGSVISMRRFLKI</sequence>
<feature type="transmembrane region" description="Helical" evidence="11">
    <location>
        <begin position="223"/>
        <end position="244"/>
    </location>
</feature>
<keyword evidence="9 10" id="KW-0131">Cell cycle</keyword>
<evidence type="ECO:0000256" key="7">
    <source>
        <dbReference type="ARBA" id="ARBA00022989"/>
    </source>
</evidence>
<dbReference type="PANTHER" id="PTHR47755">
    <property type="entry name" value="CELL DIVISION PROTEIN FTSX"/>
    <property type="match status" value="1"/>
</dbReference>
<dbReference type="OrthoDB" id="9812531at2"/>
<dbReference type="InterPro" id="IPR003838">
    <property type="entry name" value="ABC3_permease_C"/>
</dbReference>
<feature type="transmembrane region" description="Helical" evidence="11">
    <location>
        <begin position="169"/>
        <end position="189"/>
    </location>
</feature>
<dbReference type="RefSeq" id="WP_146621877.1">
    <property type="nucleotide sequence ID" value="NZ_BJCC01000010.1"/>
</dbReference>
<evidence type="ECO:0000313" key="14">
    <source>
        <dbReference type="EMBL" id="GCF93420.1"/>
    </source>
</evidence>
<dbReference type="InterPro" id="IPR058204">
    <property type="entry name" value="FtsX_firmicutes-type"/>
</dbReference>
<evidence type="ECO:0000256" key="5">
    <source>
        <dbReference type="ARBA" id="ARBA00022618"/>
    </source>
</evidence>
<evidence type="ECO:0000256" key="9">
    <source>
        <dbReference type="ARBA" id="ARBA00023306"/>
    </source>
</evidence>
<gene>
    <name evidence="14" type="primary">ftsX_1</name>
    <name evidence="14" type="ORF">NRIC_13110</name>
</gene>
<comment type="function">
    <text evidence="10">Part of the ABC transporter FtsEX involved in asymmetric cellular division facilitating the initiation of sporulation.</text>
</comment>
<evidence type="ECO:0000256" key="1">
    <source>
        <dbReference type="ARBA" id="ARBA00004651"/>
    </source>
</evidence>
<keyword evidence="7 11" id="KW-1133">Transmembrane helix</keyword>
<evidence type="ECO:0000256" key="6">
    <source>
        <dbReference type="ARBA" id="ARBA00022692"/>
    </source>
</evidence>
<dbReference type="GO" id="GO:0051301">
    <property type="term" value="P:cell division"/>
    <property type="evidence" value="ECO:0007669"/>
    <property type="project" value="UniProtKB-KW"/>
</dbReference>
<dbReference type="InterPro" id="IPR004513">
    <property type="entry name" value="FtsX"/>
</dbReference>
<proteinExistence type="inferred from homology"/>
<comment type="subcellular location">
    <subcellularLocation>
        <location evidence="1">Cell membrane</location>
        <topology evidence="1">Multi-pass membrane protein</topology>
    </subcellularLocation>
</comment>
<comment type="similarity">
    <text evidence="2 10">Belongs to the ABC-4 integral membrane protein family. FtsX subfamily.</text>
</comment>
<protein>
    <recommendedName>
        <fullName evidence="3 10">Cell division protein FtsX</fullName>
    </recommendedName>
</protein>
<dbReference type="Pfam" id="PF02687">
    <property type="entry name" value="FtsX"/>
    <property type="match status" value="1"/>
</dbReference>
<feature type="transmembrane region" description="Helical" evidence="11">
    <location>
        <begin position="21"/>
        <end position="45"/>
    </location>
</feature>
<evidence type="ECO:0000256" key="11">
    <source>
        <dbReference type="SAM" id="Phobius"/>
    </source>
</evidence>
<dbReference type="NCBIfam" id="NF038347">
    <property type="entry name" value="FtsX_Gpos"/>
    <property type="match status" value="1"/>
</dbReference>
<keyword evidence="15" id="KW-1185">Reference proteome</keyword>
<evidence type="ECO:0000256" key="10">
    <source>
        <dbReference type="PIRNR" id="PIRNR003097"/>
    </source>
</evidence>
<keyword evidence="4 10" id="KW-1003">Cell membrane</keyword>
<feature type="transmembrane region" description="Helical" evidence="11">
    <location>
        <begin position="264"/>
        <end position="286"/>
    </location>
</feature>
<dbReference type="Gene3D" id="3.30.70.3040">
    <property type="match status" value="1"/>
</dbReference>
<dbReference type="GO" id="GO:0005886">
    <property type="term" value="C:plasma membrane"/>
    <property type="evidence" value="ECO:0007669"/>
    <property type="project" value="UniProtKB-SubCell"/>
</dbReference>
<evidence type="ECO:0000256" key="3">
    <source>
        <dbReference type="ARBA" id="ARBA00021907"/>
    </source>
</evidence>
<keyword evidence="5 10" id="KW-0132">Cell division</keyword>
<reference evidence="15" key="1">
    <citation type="submission" date="2019-02" db="EMBL/GenBank/DDBJ databases">
        <title>Draft genome sequence of Enterococcus sp. Gos25-1.</title>
        <authorList>
            <person name="Tanaka N."/>
            <person name="Shiwa Y."/>
            <person name="Fujita N."/>
        </authorList>
    </citation>
    <scope>NUCLEOTIDE SEQUENCE [LARGE SCALE GENOMIC DNA]</scope>
    <source>
        <strain evidence="15">Gos25-1</strain>
    </source>
</reference>
<dbReference type="PANTHER" id="PTHR47755:SF1">
    <property type="entry name" value="CELL DIVISION PROTEIN FTSX"/>
    <property type="match status" value="1"/>
</dbReference>
<keyword evidence="8 10" id="KW-0472">Membrane</keyword>
<evidence type="ECO:0000259" key="12">
    <source>
        <dbReference type="Pfam" id="PF02687"/>
    </source>
</evidence>
<evidence type="ECO:0000259" key="13">
    <source>
        <dbReference type="Pfam" id="PF18075"/>
    </source>
</evidence>
<dbReference type="Pfam" id="PF18075">
    <property type="entry name" value="FtsX_ECD"/>
    <property type="match status" value="1"/>
</dbReference>
<keyword evidence="6 11" id="KW-0812">Transmembrane</keyword>
<organism evidence="14 15">
    <name type="scientific">Enterococcus florum</name>
    <dbReference type="NCBI Taxonomy" id="2480627"/>
    <lineage>
        <taxon>Bacteria</taxon>
        <taxon>Bacillati</taxon>
        <taxon>Bacillota</taxon>
        <taxon>Bacilli</taxon>
        <taxon>Lactobacillales</taxon>
        <taxon>Enterococcaceae</taxon>
        <taxon>Enterococcus</taxon>
    </lineage>
</organism>
<dbReference type="InterPro" id="IPR040690">
    <property type="entry name" value="FtsX_ECD"/>
</dbReference>
<evidence type="ECO:0000256" key="4">
    <source>
        <dbReference type="ARBA" id="ARBA00022475"/>
    </source>
</evidence>
<dbReference type="EMBL" id="BJCC01000010">
    <property type="protein sequence ID" value="GCF93420.1"/>
    <property type="molecule type" value="Genomic_DNA"/>
</dbReference>